<gene>
    <name evidence="1" type="ORF">OPV22_008260</name>
</gene>
<comment type="caution">
    <text evidence="1">The sequence shown here is derived from an EMBL/GenBank/DDBJ whole genome shotgun (WGS) entry which is preliminary data.</text>
</comment>
<evidence type="ECO:0000313" key="1">
    <source>
        <dbReference type="EMBL" id="KAJ8497708.1"/>
    </source>
</evidence>
<name>A0AAV8R2H7_ENSVE</name>
<keyword evidence="2" id="KW-1185">Reference proteome</keyword>
<sequence>MTVTGTTPFVQPLIAQYQTATSTNTISPRMTANSSCASSDPALGPLLRSAKRRNSGGVIFLGSVGLQALAAPPMTAEEWKTVLSREAKRLRASDDCLVAEKRWDVARKLVYFLAAVLDP</sequence>
<reference evidence="1 2" key="1">
    <citation type="submission" date="2022-12" db="EMBL/GenBank/DDBJ databases">
        <title>Chromosome-scale assembly of the Ensete ventricosum genome.</title>
        <authorList>
            <person name="Dussert Y."/>
            <person name="Stocks J."/>
            <person name="Wendawek A."/>
            <person name="Woldeyes F."/>
            <person name="Nichols R.A."/>
            <person name="Borrell J.S."/>
        </authorList>
    </citation>
    <scope>NUCLEOTIDE SEQUENCE [LARGE SCALE GENOMIC DNA]</scope>
    <source>
        <strain evidence="2">cv. Maze</strain>
        <tissue evidence="1">Seeds</tissue>
    </source>
</reference>
<dbReference type="EMBL" id="JAQQAF010000003">
    <property type="protein sequence ID" value="KAJ8497708.1"/>
    <property type="molecule type" value="Genomic_DNA"/>
</dbReference>
<protein>
    <submittedName>
        <fullName evidence="1">Uncharacterized protein</fullName>
    </submittedName>
</protein>
<organism evidence="1 2">
    <name type="scientific">Ensete ventricosum</name>
    <name type="common">Abyssinian banana</name>
    <name type="synonym">Musa ensete</name>
    <dbReference type="NCBI Taxonomy" id="4639"/>
    <lineage>
        <taxon>Eukaryota</taxon>
        <taxon>Viridiplantae</taxon>
        <taxon>Streptophyta</taxon>
        <taxon>Embryophyta</taxon>
        <taxon>Tracheophyta</taxon>
        <taxon>Spermatophyta</taxon>
        <taxon>Magnoliopsida</taxon>
        <taxon>Liliopsida</taxon>
        <taxon>Zingiberales</taxon>
        <taxon>Musaceae</taxon>
        <taxon>Ensete</taxon>
    </lineage>
</organism>
<dbReference type="AlphaFoldDB" id="A0AAV8R2H7"/>
<proteinExistence type="predicted"/>
<dbReference type="Proteomes" id="UP001222027">
    <property type="component" value="Unassembled WGS sequence"/>
</dbReference>
<evidence type="ECO:0000313" key="2">
    <source>
        <dbReference type="Proteomes" id="UP001222027"/>
    </source>
</evidence>
<accession>A0AAV8R2H7</accession>